<dbReference type="GO" id="GO:0006751">
    <property type="term" value="P:glutathione catabolic process"/>
    <property type="evidence" value="ECO:0007669"/>
    <property type="project" value="UniProtKB-UniRule"/>
</dbReference>
<dbReference type="EC" id="2.3.2.2" evidence="11"/>
<evidence type="ECO:0000256" key="7">
    <source>
        <dbReference type="ARBA" id="ARBA00023315"/>
    </source>
</evidence>
<feature type="region of interest" description="Disordered" evidence="12">
    <location>
        <begin position="633"/>
        <end position="653"/>
    </location>
</feature>
<dbReference type="EMBL" id="CP000352">
    <property type="protein sequence ID" value="ABF07856.1"/>
    <property type="molecule type" value="Genomic_DNA"/>
</dbReference>
<keyword evidence="4 11" id="KW-0808">Transferase</keyword>
<dbReference type="eggNOG" id="COG0405">
    <property type="taxonomic scope" value="Bacteria"/>
</dbReference>
<dbReference type="UniPathway" id="UPA00204"/>
<dbReference type="Gene3D" id="3.60.20.40">
    <property type="match status" value="1"/>
</dbReference>
<feature type="compositionally biased region" description="Basic and acidic residues" evidence="12">
    <location>
        <begin position="643"/>
        <end position="653"/>
    </location>
</feature>
<dbReference type="Proteomes" id="UP000002429">
    <property type="component" value="Chromosome"/>
</dbReference>
<dbReference type="PANTHER" id="PTHR43199:SF1">
    <property type="entry name" value="GLUTATHIONE HYDROLASE PROENZYME"/>
    <property type="match status" value="1"/>
</dbReference>
<keyword evidence="7 11" id="KW-0012">Acyltransferase</keyword>
<evidence type="ECO:0000256" key="10">
    <source>
        <dbReference type="PIRSR" id="PIRSR600101-2"/>
    </source>
</evidence>
<feature type="region of interest" description="Disordered" evidence="12">
    <location>
        <begin position="49"/>
        <end position="68"/>
    </location>
</feature>
<comment type="catalytic activity">
    <reaction evidence="2 11">
        <text>glutathione + H2O = L-cysteinylglycine + L-glutamate</text>
        <dbReference type="Rhea" id="RHEA:28807"/>
        <dbReference type="ChEBI" id="CHEBI:15377"/>
        <dbReference type="ChEBI" id="CHEBI:29985"/>
        <dbReference type="ChEBI" id="CHEBI:57925"/>
        <dbReference type="ChEBI" id="CHEBI:61694"/>
        <dbReference type="EC" id="3.4.19.13"/>
    </reaction>
</comment>
<dbReference type="InterPro" id="IPR051792">
    <property type="entry name" value="GGT_bact"/>
</dbReference>
<dbReference type="GO" id="GO:0103068">
    <property type="term" value="F:leukotriene C4 gamma-glutamyl transferase activity"/>
    <property type="evidence" value="ECO:0007669"/>
    <property type="project" value="UniProtKB-EC"/>
</dbReference>
<comment type="similarity">
    <text evidence="3 11">Belongs to the gamma-glutamyltransferase family.</text>
</comment>
<dbReference type="AlphaFoldDB" id="Q1LPS0"/>
<evidence type="ECO:0000256" key="3">
    <source>
        <dbReference type="ARBA" id="ARBA00009381"/>
    </source>
</evidence>
<protein>
    <recommendedName>
        <fullName evidence="11">Glutathione hydrolase proenzyme</fullName>
        <ecNumber evidence="11">2.3.2.2</ecNumber>
        <ecNumber evidence="11">3.4.19.13</ecNumber>
    </recommendedName>
    <component>
        <recommendedName>
            <fullName evidence="11">Glutathione hydrolase large chain</fullName>
        </recommendedName>
    </component>
    <component>
        <recommendedName>
            <fullName evidence="11">Glutathione hydrolase small chain</fullName>
        </recommendedName>
    </component>
</protein>
<evidence type="ECO:0000256" key="9">
    <source>
        <dbReference type="PIRSR" id="PIRSR600101-1"/>
    </source>
</evidence>
<evidence type="ECO:0000256" key="2">
    <source>
        <dbReference type="ARBA" id="ARBA00001089"/>
    </source>
</evidence>
<comment type="catalytic activity">
    <reaction evidence="1 11">
        <text>an S-substituted glutathione + H2O = an S-substituted L-cysteinylglycine + L-glutamate</text>
        <dbReference type="Rhea" id="RHEA:59468"/>
        <dbReference type="ChEBI" id="CHEBI:15377"/>
        <dbReference type="ChEBI" id="CHEBI:29985"/>
        <dbReference type="ChEBI" id="CHEBI:90779"/>
        <dbReference type="ChEBI" id="CHEBI:143103"/>
        <dbReference type="EC" id="3.4.19.13"/>
    </reaction>
</comment>
<dbReference type="KEGG" id="rme:Rmet_0970"/>
<dbReference type="Pfam" id="PF01019">
    <property type="entry name" value="G_glu_transpept"/>
    <property type="match status" value="1"/>
</dbReference>
<evidence type="ECO:0000256" key="4">
    <source>
        <dbReference type="ARBA" id="ARBA00022679"/>
    </source>
</evidence>
<dbReference type="GO" id="GO:0036374">
    <property type="term" value="F:glutathione hydrolase activity"/>
    <property type="evidence" value="ECO:0007669"/>
    <property type="project" value="UniProtKB-UniRule"/>
</dbReference>
<dbReference type="MEROPS" id="T03.001"/>
<dbReference type="PRINTS" id="PR01210">
    <property type="entry name" value="GGTRANSPTASE"/>
</dbReference>
<dbReference type="NCBIfam" id="TIGR00066">
    <property type="entry name" value="g_glut_trans"/>
    <property type="match status" value="1"/>
</dbReference>
<feature type="active site" description="Nucleophile" evidence="9">
    <location>
        <position position="467"/>
    </location>
</feature>
<evidence type="ECO:0000313" key="14">
    <source>
        <dbReference type="Proteomes" id="UP000002429"/>
    </source>
</evidence>
<name>Q1LPS0_CUPMC</name>
<evidence type="ECO:0000256" key="1">
    <source>
        <dbReference type="ARBA" id="ARBA00001049"/>
    </source>
</evidence>
<dbReference type="InterPro" id="IPR000101">
    <property type="entry name" value="GGT_peptidase"/>
</dbReference>
<dbReference type="GO" id="GO:0006750">
    <property type="term" value="P:glutathione biosynthetic process"/>
    <property type="evidence" value="ECO:0007669"/>
    <property type="project" value="UniProtKB-KW"/>
</dbReference>
<organism evidence="13 14">
    <name type="scientific">Cupriavidus metallidurans (strain ATCC 43123 / DSM 2839 / NBRC 102507 / CH34)</name>
    <name type="common">Ralstonia metallidurans</name>
    <dbReference type="NCBI Taxonomy" id="266264"/>
    <lineage>
        <taxon>Bacteria</taxon>
        <taxon>Pseudomonadati</taxon>
        <taxon>Pseudomonadota</taxon>
        <taxon>Betaproteobacteria</taxon>
        <taxon>Burkholderiales</taxon>
        <taxon>Burkholderiaceae</taxon>
        <taxon>Cupriavidus</taxon>
    </lineage>
</organism>
<evidence type="ECO:0000313" key="13">
    <source>
        <dbReference type="EMBL" id="ABF07856.1"/>
    </source>
</evidence>
<keyword evidence="6 11" id="KW-0865">Zymogen</keyword>
<keyword evidence="14" id="KW-1185">Reference proteome</keyword>
<dbReference type="InterPro" id="IPR043137">
    <property type="entry name" value="GGT_ssub_C"/>
</dbReference>
<feature type="binding site" evidence="10">
    <location>
        <position position="555"/>
    </location>
    <ligand>
        <name>L-glutamate</name>
        <dbReference type="ChEBI" id="CHEBI:29985"/>
    </ligand>
</feature>
<accession>Q1LPS0</accession>
<evidence type="ECO:0000256" key="11">
    <source>
        <dbReference type="RuleBase" id="RU368036"/>
    </source>
</evidence>
<dbReference type="InterPro" id="IPR029055">
    <property type="entry name" value="Ntn_hydrolases_N"/>
</dbReference>
<feature type="binding site" evidence="10">
    <location>
        <begin position="531"/>
        <end position="532"/>
    </location>
    <ligand>
        <name>L-glutamate</name>
        <dbReference type="ChEBI" id="CHEBI:29985"/>
    </ligand>
</feature>
<comment type="catalytic activity">
    <reaction evidence="8 11">
        <text>an N-terminal (5-L-glutamyl)-[peptide] + an alpha-amino acid = 5-L-glutamyl amino acid + an N-terminal L-alpha-aminoacyl-[peptide]</text>
        <dbReference type="Rhea" id="RHEA:23904"/>
        <dbReference type="Rhea" id="RHEA-COMP:9780"/>
        <dbReference type="Rhea" id="RHEA-COMP:9795"/>
        <dbReference type="ChEBI" id="CHEBI:77644"/>
        <dbReference type="ChEBI" id="CHEBI:78597"/>
        <dbReference type="ChEBI" id="CHEBI:78599"/>
        <dbReference type="ChEBI" id="CHEBI:78608"/>
        <dbReference type="EC" id="2.3.2.2"/>
    </reaction>
</comment>
<evidence type="ECO:0000256" key="6">
    <source>
        <dbReference type="ARBA" id="ARBA00023145"/>
    </source>
</evidence>
<sequence>MADTLIATSTGSSAQSVAQRAANRHWRGALAGAMVSLLAASLSGCGTVDKEAGTSAASTDPATGTVPASTGAVASAGLPPAAEVASGYRPGMTTTYAQKHMAAAANPLATEAGREMLRAGGSAIDAAVAMQAVLTLVEPQASGIGGGAFIMYWDGKRVQTYDGRETAPAGATENLFMRADGKPMEFSAGQIGGRSVGVPGVLRALELAHRQHGRLPWARLFEPAIALADKGFPISQRLYTQVAADKFLTGSPEMKAYFLDDQGKPKPVGTLVRNPQLAQTLREIARHGPNVFYNGPIAHDIVAKVNAHANPGSLSVADLKGYKAKERPPVCTNYKAWKVCGMPPPSSGGIAIAQILGNLEALEKRDPRYALAKLKPAQVNTPAGFEANPLAVHAISEADRLAYADRGLYVADADFVPVDVGALVNPQYLAERAELIGEKSMGKAEPGTPPGVNVAFAPDRSPPRISTSQVAAVDDRGGALSMTTTVESYFGSHIMVRGFMLNNQLTDFSFNPTENGKPVANRVQAGKRPRSSMAPTLVFDRKSGRLVAALGSPGGSQIIEYVSKTLVGLLDWNMDVQQAVSMANFGSRNGPTEVERGLVTPQLVQALKDQGHQVAEIEMTSGTQAIMRKAGPNGRPVWAGGADPRREGVALGD</sequence>
<evidence type="ECO:0000256" key="5">
    <source>
        <dbReference type="ARBA" id="ARBA00022801"/>
    </source>
</evidence>
<dbReference type="PANTHER" id="PTHR43199">
    <property type="entry name" value="GLUTATHIONE HYDROLASE"/>
    <property type="match status" value="1"/>
</dbReference>
<dbReference type="HOGENOM" id="CLU_014813_0_1_4"/>
<dbReference type="Gene3D" id="1.10.246.130">
    <property type="match status" value="1"/>
</dbReference>
<dbReference type="STRING" id="266264.Rmet_0970"/>
<evidence type="ECO:0000256" key="12">
    <source>
        <dbReference type="SAM" id="MobiDB-lite"/>
    </source>
</evidence>
<comment type="pathway">
    <text evidence="11">Sulfur metabolism; glutathione metabolism.</text>
</comment>
<dbReference type="EC" id="3.4.19.13" evidence="11"/>
<comment type="subunit">
    <text evidence="11">This enzyme consists of two polypeptide chains, which are synthesized in precursor form from a single polypeptide.</text>
</comment>
<reference evidence="14" key="1">
    <citation type="journal article" date="2010" name="PLoS ONE">
        <title>The complete genome sequence of Cupriavidus metallidurans strain CH34, a master survivalist in harsh and anthropogenic environments.</title>
        <authorList>
            <person name="Janssen P.J."/>
            <person name="Van Houdt R."/>
            <person name="Moors H."/>
            <person name="Monsieurs P."/>
            <person name="Morin N."/>
            <person name="Michaux A."/>
            <person name="Benotmane M.A."/>
            <person name="Leys N."/>
            <person name="Vallaeys T."/>
            <person name="Lapidus A."/>
            <person name="Monchy S."/>
            <person name="Medigue C."/>
            <person name="Taghavi S."/>
            <person name="McCorkle S."/>
            <person name="Dunn J."/>
            <person name="van der Lelie D."/>
            <person name="Mergeay M."/>
        </authorList>
    </citation>
    <scope>NUCLEOTIDE SEQUENCE [LARGE SCALE GENOMIC DNA]</scope>
    <source>
        <strain evidence="14">ATCC 43123 / DSM 2839 / NBRC 102507 / CH34</strain>
    </source>
</reference>
<keyword evidence="5 11" id="KW-0378">Hydrolase</keyword>
<feature type="compositionally biased region" description="Polar residues" evidence="12">
    <location>
        <begin position="55"/>
        <end position="68"/>
    </location>
</feature>
<gene>
    <name evidence="13" type="primary">ggt</name>
    <name evidence="13" type="ordered locus">Rmet_0970</name>
</gene>
<dbReference type="InterPro" id="IPR043138">
    <property type="entry name" value="GGT_lsub"/>
</dbReference>
<feature type="binding site" evidence="10">
    <location>
        <position position="164"/>
    </location>
    <ligand>
        <name>L-glutamate</name>
        <dbReference type="ChEBI" id="CHEBI:29985"/>
    </ligand>
</feature>
<evidence type="ECO:0000256" key="8">
    <source>
        <dbReference type="ARBA" id="ARBA00047417"/>
    </source>
</evidence>
<comment type="PTM">
    <text evidence="11">Cleaved by autocatalysis into a large and a small subunit.</text>
</comment>
<dbReference type="SUPFAM" id="SSF56235">
    <property type="entry name" value="N-terminal nucleophile aminohydrolases (Ntn hydrolases)"/>
    <property type="match status" value="1"/>
</dbReference>
<feature type="binding site" evidence="10">
    <location>
        <position position="507"/>
    </location>
    <ligand>
        <name>L-glutamate</name>
        <dbReference type="ChEBI" id="CHEBI:29985"/>
    </ligand>
</feature>
<keyword evidence="11" id="KW-0317">Glutathione biosynthesis</keyword>
<proteinExistence type="inferred from homology"/>
<dbReference type="RefSeq" id="WP_011515774.1">
    <property type="nucleotide sequence ID" value="NC_007973.1"/>
</dbReference>